<keyword evidence="4" id="KW-1185">Reference proteome</keyword>
<dbReference type="Pfam" id="PF12796">
    <property type="entry name" value="Ank_2"/>
    <property type="match status" value="1"/>
</dbReference>
<dbReference type="Pfam" id="PF00023">
    <property type="entry name" value="Ank"/>
    <property type="match status" value="1"/>
</dbReference>
<dbReference type="EMBL" id="OX459122">
    <property type="protein sequence ID" value="CAI9105335.1"/>
    <property type="molecule type" value="Genomic_DNA"/>
</dbReference>
<evidence type="ECO:0000313" key="4">
    <source>
        <dbReference type="Proteomes" id="UP001161247"/>
    </source>
</evidence>
<dbReference type="SMART" id="SM00028">
    <property type="entry name" value="TPR"/>
    <property type="match status" value="2"/>
</dbReference>
<evidence type="ECO:0000313" key="3">
    <source>
        <dbReference type="EMBL" id="CAI9105335.1"/>
    </source>
</evidence>
<name>A0AAV1DC29_OLDCO</name>
<accession>A0AAV1DC29</accession>
<proteinExistence type="predicted"/>
<dbReference type="PROSITE" id="PS50297">
    <property type="entry name" value="ANK_REP_REGION"/>
    <property type="match status" value="4"/>
</dbReference>
<dbReference type="PROSITE" id="PS50293">
    <property type="entry name" value="TPR_REGION"/>
    <property type="match status" value="1"/>
</dbReference>
<dbReference type="InterPro" id="IPR002110">
    <property type="entry name" value="Ankyrin_rpt"/>
</dbReference>
<organism evidence="3 4">
    <name type="scientific">Oldenlandia corymbosa var. corymbosa</name>
    <dbReference type="NCBI Taxonomy" id="529605"/>
    <lineage>
        <taxon>Eukaryota</taxon>
        <taxon>Viridiplantae</taxon>
        <taxon>Streptophyta</taxon>
        <taxon>Embryophyta</taxon>
        <taxon>Tracheophyta</taxon>
        <taxon>Spermatophyta</taxon>
        <taxon>Magnoliopsida</taxon>
        <taxon>eudicotyledons</taxon>
        <taxon>Gunneridae</taxon>
        <taxon>Pentapetalae</taxon>
        <taxon>asterids</taxon>
        <taxon>lamiids</taxon>
        <taxon>Gentianales</taxon>
        <taxon>Rubiaceae</taxon>
        <taxon>Rubioideae</taxon>
        <taxon>Spermacoceae</taxon>
        <taxon>Hedyotis-Oldenlandia complex</taxon>
        <taxon>Oldenlandia</taxon>
    </lineage>
</organism>
<dbReference type="InterPro" id="IPR036770">
    <property type="entry name" value="Ankyrin_rpt-contain_sf"/>
</dbReference>
<protein>
    <submittedName>
        <fullName evidence="3">OLC1v1004232C1</fullName>
    </submittedName>
</protein>
<dbReference type="SUPFAM" id="SSF48403">
    <property type="entry name" value="Ankyrin repeat"/>
    <property type="match status" value="1"/>
</dbReference>
<sequence length="349" mass="38096">MFTGGTPLSHAVEGEHKPTVIYLINNGADLNKSDSDGITPLHSAVKKVRLFVGSTELVKLLISKGADISASSIFGTPLHIAAHCGRLEVLEYLLELKADPNSSGCCMSPLLLSMVAKSLHCMELLLKAGADPNRVSVPMTPLIYAVTNGEEETIPSLLKAGADPNLTDFLGKTPLELAAMYGFIKGVMILFPVTSRIACYPDWSPRGVMQHVHSAEALEQSKLKQKELFSTAKANGRDAFEKKYFFEAIYWYTQASQAKPADARVLSNRSLCWALLKDGKRALPDAQASVALGPSWPKAHYREGAAWKLLKKYDKAAEAFSRALALDPHNQDIEKEYRAVQAKCGKSNH</sequence>
<dbReference type="SUPFAM" id="SSF48452">
    <property type="entry name" value="TPR-like"/>
    <property type="match status" value="1"/>
</dbReference>
<dbReference type="InterPro" id="IPR051616">
    <property type="entry name" value="Cul2-RING_E3_ligase_SR"/>
</dbReference>
<keyword evidence="1" id="KW-0040">ANK repeat</keyword>
<dbReference type="InterPro" id="IPR011990">
    <property type="entry name" value="TPR-like_helical_dom_sf"/>
</dbReference>
<feature type="repeat" description="ANK" evidence="1">
    <location>
        <begin position="76"/>
        <end position="105"/>
    </location>
</feature>
<dbReference type="Gene3D" id="1.25.40.20">
    <property type="entry name" value="Ankyrin repeat-containing domain"/>
    <property type="match status" value="2"/>
</dbReference>
<dbReference type="PROSITE" id="PS50088">
    <property type="entry name" value="ANK_REPEAT"/>
    <property type="match status" value="4"/>
</dbReference>
<feature type="repeat" description="TPR" evidence="2">
    <location>
        <begin position="297"/>
        <end position="330"/>
    </location>
</feature>
<keyword evidence="2" id="KW-0802">TPR repeat</keyword>
<reference evidence="3" key="1">
    <citation type="submission" date="2023-03" db="EMBL/GenBank/DDBJ databases">
        <authorList>
            <person name="Julca I."/>
        </authorList>
    </citation>
    <scope>NUCLEOTIDE SEQUENCE</scope>
</reference>
<feature type="repeat" description="ANK" evidence="1">
    <location>
        <begin position="3"/>
        <end position="35"/>
    </location>
</feature>
<dbReference type="Gene3D" id="1.25.40.10">
    <property type="entry name" value="Tetratricopeptide repeat domain"/>
    <property type="match status" value="1"/>
</dbReference>
<dbReference type="InterPro" id="IPR019734">
    <property type="entry name" value="TPR_rpt"/>
</dbReference>
<feature type="repeat" description="ANK" evidence="1">
    <location>
        <begin position="137"/>
        <end position="169"/>
    </location>
</feature>
<dbReference type="PANTHER" id="PTHR46224:SF67">
    <property type="entry name" value="HSP70-HSP90 ORGANIZING PROTEIN 3-LIKE"/>
    <property type="match status" value="1"/>
</dbReference>
<dbReference type="AlphaFoldDB" id="A0AAV1DC29"/>
<dbReference type="Proteomes" id="UP001161247">
    <property type="component" value="Chromosome 5"/>
</dbReference>
<evidence type="ECO:0000256" key="2">
    <source>
        <dbReference type="PROSITE-ProRule" id="PRU00339"/>
    </source>
</evidence>
<dbReference type="PRINTS" id="PR01415">
    <property type="entry name" value="ANKYRIN"/>
</dbReference>
<evidence type="ECO:0000256" key="1">
    <source>
        <dbReference type="PROSITE-ProRule" id="PRU00023"/>
    </source>
</evidence>
<gene>
    <name evidence="3" type="ORF">OLC1_LOCUS14058</name>
</gene>
<feature type="repeat" description="ANK" evidence="1">
    <location>
        <begin position="36"/>
        <end position="73"/>
    </location>
</feature>
<dbReference type="Pfam" id="PF13637">
    <property type="entry name" value="Ank_4"/>
    <property type="match status" value="1"/>
</dbReference>
<dbReference type="PROSITE" id="PS50005">
    <property type="entry name" value="TPR"/>
    <property type="match status" value="1"/>
</dbReference>
<dbReference type="Pfam" id="PF00515">
    <property type="entry name" value="TPR_1"/>
    <property type="match status" value="1"/>
</dbReference>
<dbReference type="PANTHER" id="PTHR46224">
    <property type="entry name" value="ANKYRIN REPEAT FAMILY PROTEIN"/>
    <property type="match status" value="1"/>
</dbReference>
<dbReference type="SMART" id="SM00248">
    <property type="entry name" value="ANK"/>
    <property type="match status" value="6"/>
</dbReference>